<sequence>MKQALSRFIYHRLLGWKAVVGVPDFKKCIFCAAPHTTNWDLFIGKLFINAIGRKSGFLMKKEWFFFPLGGWFRSMGGIPVYRDKHTSMVDQLIARVKESDEFHLAITPEGTRSANPNWKRGFYYIALGAQIPIVLVGVDYERKCITAERYLIPTGDVENDMREIKQYFKNFKGKHPERFDVGDC</sequence>
<comment type="caution">
    <text evidence="5">The sequence shown here is derived from an EMBL/GenBank/DDBJ whole genome shotgun (WGS) entry which is preliminary data.</text>
</comment>
<gene>
    <name evidence="5" type="ORF">H9626_03570</name>
</gene>
<dbReference type="EMBL" id="JACSPQ010000001">
    <property type="protein sequence ID" value="MBD8001296.1"/>
    <property type="molecule type" value="Genomic_DNA"/>
</dbReference>
<dbReference type="GO" id="GO:0016746">
    <property type="term" value="F:acyltransferase activity"/>
    <property type="evidence" value="ECO:0007669"/>
    <property type="project" value="UniProtKB-KW"/>
</dbReference>
<evidence type="ECO:0000313" key="5">
    <source>
        <dbReference type="EMBL" id="MBD8001296.1"/>
    </source>
</evidence>
<dbReference type="SMART" id="SM00563">
    <property type="entry name" value="PlsC"/>
    <property type="match status" value="1"/>
</dbReference>
<accession>A0ABR8VA83</accession>
<proteinExistence type="predicted"/>
<dbReference type="RefSeq" id="WP_178256994.1">
    <property type="nucleotide sequence ID" value="NZ_JACSPQ010000001.1"/>
</dbReference>
<reference evidence="5 6" key="1">
    <citation type="submission" date="2020-08" db="EMBL/GenBank/DDBJ databases">
        <title>A Genomic Blueprint of the Chicken Gut Microbiome.</title>
        <authorList>
            <person name="Gilroy R."/>
            <person name="Ravi A."/>
            <person name="Getino M."/>
            <person name="Pursley I."/>
            <person name="Horton D.L."/>
            <person name="Alikhan N.-F."/>
            <person name="Baker D."/>
            <person name="Gharbi K."/>
            <person name="Hall N."/>
            <person name="Watson M."/>
            <person name="Adriaenssens E.M."/>
            <person name="Foster-Nyarko E."/>
            <person name="Jarju S."/>
            <person name="Secka A."/>
            <person name="Antonio M."/>
            <person name="Oren A."/>
            <person name="Chaudhuri R."/>
            <person name="La Ragione R.M."/>
            <person name="Hildebrand F."/>
            <person name="Pallen M.J."/>
        </authorList>
    </citation>
    <scope>NUCLEOTIDE SEQUENCE [LARGE SCALE GENOMIC DNA]</scope>
    <source>
        <strain evidence="5 6">Sa1YUN3</strain>
    </source>
</reference>
<organism evidence="5 6">
    <name type="scientific">Phocaeicola faecium</name>
    <dbReference type="NCBI Taxonomy" id="2762213"/>
    <lineage>
        <taxon>Bacteria</taxon>
        <taxon>Pseudomonadati</taxon>
        <taxon>Bacteroidota</taxon>
        <taxon>Bacteroidia</taxon>
        <taxon>Bacteroidales</taxon>
        <taxon>Bacteroidaceae</taxon>
        <taxon>Phocaeicola</taxon>
    </lineage>
</organism>
<keyword evidence="2" id="KW-0808">Transferase</keyword>
<evidence type="ECO:0000259" key="4">
    <source>
        <dbReference type="SMART" id="SM00563"/>
    </source>
</evidence>
<dbReference type="Pfam" id="PF01553">
    <property type="entry name" value="Acyltransferase"/>
    <property type="match status" value="1"/>
</dbReference>
<dbReference type="Proteomes" id="UP000616346">
    <property type="component" value="Unassembled WGS sequence"/>
</dbReference>
<keyword evidence="6" id="KW-1185">Reference proteome</keyword>
<evidence type="ECO:0000313" key="6">
    <source>
        <dbReference type="Proteomes" id="UP000616346"/>
    </source>
</evidence>
<dbReference type="InterPro" id="IPR002123">
    <property type="entry name" value="Plipid/glycerol_acylTrfase"/>
</dbReference>
<keyword evidence="3 5" id="KW-0012">Acyltransferase</keyword>
<dbReference type="PANTHER" id="PTHR10434">
    <property type="entry name" value="1-ACYL-SN-GLYCEROL-3-PHOSPHATE ACYLTRANSFERASE"/>
    <property type="match status" value="1"/>
</dbReference>
<dbReference type="SUPFAM" id="SSF69593">
    <property type="entry name" value="Glycerol-3-phosphate (1)-acyltransferase"/>
    <property type="match status" value="1"/>
</dbReference>
<name>A0ABR8VA83_9BACT</name>
<evidence type="ECO:0000256" key="1">
    <source>
        <dbReference type="ARBA" id="ARBA00005189"/>
    </source>
</evidence>
<dbReference type="PANTHER" id="PTHR10434:SF9">
    <property type="entry name" value="PHOSPHOLIPID_GLYCEROL ACYLTRANSFERASE DOMAIN-CONTAINING PROTEIN"/>
    <property type="match status" value="1"/>
</dbReference>
<evidence type="ECO:0000256" key="3">
    <source>
        <dbReference type="ARBA" id="ARBA00023315"/>
    </source>
</evidence>
<protein>
    <submittedName>
        <fullName evidence="5">1-acyl-sn-glycerol-3-phosphate acyltransferase</fullName>
    </submittedName>
</protein>
<feature type="domain" description="Phospholipid/glycerol acyltransferase" evidence="4">
    <location>
        <begin position="29"/>
        <end position="141"/>
    </location>
</feature>
<evidence type="ECO:0000256" key="2">
    <source>
        <dbReference type="ARBA" id="ARBA00022679"/>
    </source>
</evidence>
<comment type="pathway">
    <text evidence="1">Lipid metabolism.</text>
</comment>